<evidence type="ECO:0000313" key="8">
    <source>
        <dbReference type="Proteomes" id="UP001198602"/>
    </source>
</evidence>
<dbReference type="SUPFAM" id="SSF53335">
    <property type="entry name" value="S-adenosyl-L-methionine-dependent methyltransferases"/>
    <property type="match status" value="1"/>
</dbReference>
<dbReference type="NCBIfam" id="TIGR00138">
    <property type="entry name" value="rsmG_gidB"/>
    <property type="match status" value="1"/>
</dbReference>
<dbReference type="PIRSF" id="PIRSF003078">
    <property type="entry name" value="GidB"/>
    <property type="match status" value="1"/>
</dbReference>
<dbReference type="EC" id="2.1.1.170" evidence="6"/>
<evidence type="ECO:0000256" key="6">
    <source>
        <dbReference type="HAMAP-Rule" id="MF_00074"/>
    </source>
</evidence>
<accession>A0ABS7Y8U6</accession>
<dbReference type="GO" id="GO:0032259">
    <property type="term" value="P:methylation"/>
    <property type="evidence" value="ECO:0007669"/>
    <property type="project" value="UniProtKB-KW"/>
</dbReference>
<name>A0ABS7Y8U6_9BURK</name>
<reference evidence="7 8" key="1">
    <citation type="submission" date="2021-07" db="EMBL/GenBank/DDBJ databases">
        <title>Characterization of Violacein-producing bacteria and related species.</title>
        <authorList>
            <person name="Wilson H.S."/>
            <person name="De Leon M.E."/>
        </authorList>
    </citation>
    <scope>NUCLEOTIDE SEQUENCE [LARGE SCALE GENOMIC DNA]</scope>
    <source>
        <strain evidence="7 8">HSC-2F05</strain>
    </source>
</reference>
<dbReference type="InterPro" id="IPR003682">
    <property type="entry name" value="rRNA_ssu_MeTfrase_G"/>
</dbReference>
<keyword evidence="1 6" id="KW-0963">Cytoplasm</keyword>
<dbReference type="CDD" id="cd02440">
    <property type="entry name" value="AdoMet_MTases"/>
    <property type="match status" value="1"/>
</dbReference>
<dbReference type="PANTHER" id="PTHR31760:SF0">
    <property type="entry name" value="S-ADENOSYL-L-METHIONINE-DEPENDENT METHYLTRANSFERASES SUPERFAMILY PROTEIN"/>
    <property type="match status" value="1"/>
</dbReference>
<protein>
    <recommendedName>
        <fullName evidence="6">Ribosomal RNA small subunit methyltransferase G</fullName>
        <ecNumber evidence="6">2.1.1.170</ecNumber>
    </recommendedName>
    <alternativeName>
        <fullName evidence="6">16S rRNA 7-methylguanosine methyltransferase</fullName>
        <shortName evidence="6">16S rRNA m7G methyltransferase</shortName>
    </alternativeName>
</protein>
<dbReference type="HAMAP" id="MF_00074">
    <property type="entry name" value="16SrRNA_methyltr_G"/>
    <property type="match status" value="1"/>
</dbReference>
<comment type="similarity">
    <text evidence="6">Belongs to the methyltransferase superfamily. RNA methyltransferase RsmG family.</text>
</comment>
<gene>
    <name evidence="6 7" type="primary">rsmG</name>
    <name evidence="7" type="ORF">LE190_07470</name>
</gene>
<keyword evidence="4 6" id="KW-0808">Transferase</keyword>
<comment type="caution">
    <text evidence="7">The sequence shown here is derived from an EMBL/GenBank/DDBJ whole genome shotgun (WGS) entry which is preliminary data.</text>
</comment>
<dbReference type="PANTHER" id="PTHR31760">
    <property type="entry name" value="S-ADENOSYL-L-METHIONINE-DEPENDENT METHYLTRANSFERASES SUPERFAMILY PROTEIN"/>
    <property type="match status" value="1"/>
</dbReference>
<keyword evidence="2 6" id="KW-0698">rRNA processing</keyword>
<comment type="subcellular location">
    <subcellularLocation>
        <location evidence="6">Cytoplasm</location>
    </subcellularLocation>
</comment>
<proteinExistence type="inferred from homology"/>
<dbReference type="Proteomes" id="UP001198602">
    <property type="component" value="Unassembled WGS sequence"/>
</dbReference>
<dbReference type="EMBL" id="JAHYBX010000002">
    <property type="protein sequence ID" value="MCA1855763.1"/>
    <property type="molecule type" value="Genomic_DNA"/>
</dbReference>
<sequence length="222" mass="24350">MKYFDRTALAQVLADGIKDMQLDVSAAQQEQLLDYLALMNKWNSVYNLTSLRDPMQMVTHHLLDSLAAVPAFAGARNVLDVGAGGGLPGVVLAICRPDMKVAMIDTVHKKTAFLKQVKAELELVNVTVHTMKVQDLGVATPLSDKFDVITSRAFADLSDFLEWSGHLLQEGGRFIALKGTAPAEEQERVPGAWKVTGLQALQVPRLGAERHLVFVERSNQTE</sequence>
<evidence type="ECO:0000256" key="3">
    <source>
        <dbReference type="ARBA" id="ARBA00022603"/>
    </source>
</evidence>
<comment type="catalytic activity">
    <reaction evidence="6">
        <text>guanosine(527) in 16S rRNA + S-adenosyl-L-methionine = N(7)-methylguanosine(527) in 16S rRNA + S-adenosyl-L-homocysteine</text>
        <dbReference type="Rhea" id="RHEA:42732"/>
        <dbReference type="Rhea" id="RHEA-COMP:10209"/>
        <dbReference type="Rhea" id="RHEA-COMP:10210"/>
        <dbReference type="ChEBI" id="CHEBI:57856"/>
        <dbReference type="ChEBI" id="CHEBI:59789"/>
        <dbReference type="ChEBI" id="CHEBI:74269"/>
        <dbReference type="ChEBI" id="CHEBI:74480"/>
        <dbReference type="EC" id="2.1.1.170"/>
    </reaction>
</comment>
<evidence type="ECO:0000256" key="2">
    <source>
        <dbReference type="ARBA" id="ARBA00022552"/>
    </source>
</evidence>
<dbReference type="Pfam" id="PF02527">
    <property type="entry name" value="GidB"/>
    <property type="match status" value="1"/>
</dbReference>
<evidence type="ECO:0000256" key="1">
    <source>
        <dbReference type="ARBA" id="ARBA00022490"/>
    </source>
</evidence>
<comment type="function">
    <text evidence="6">Specifically methylates the N7 position of guanine in position 527 of 16S rRNA.</text>
</comment>
<feature type="binding site" evidence="6">
    <location>
        <position position="82"/>
    </location>
    <ligand>
        <name>S-adenosyl-L-methionine</name>
        <dbReference type="ChEBI" id="CHEBI:59789"/>
    </ligand>
</feature>
<dbReference type="InterPro" id="IPR029063">
    <property type="entry name" value="SAM-dependent_MTases_sf"/>
</dbReference>
<dbReference type="RefSeq" id="WP_225238141.1">
    <property type="nucleotide sequence ID" value="NZ_JAHYBX010000002.1"/>
</dbReference>
<comment type="caution">
    <text evidence="6">Lacks conserved residue(s) required for the propagation of feature annotation.</text>
</comment>
<evidence type="ECO:0000256" key="5">
    <source>
        <dbReference type="ARBA" id="ARBA00022691"/>
    </source>
</evidence>
<feature type="binding site" evidence="6">
    <location>
        <position position="152"/>
    </location>
    <ligand>
        <name>S-adenosyl-L-methionine</name>
        <dbReference type="ChEBI" id="CHEBI:59789"/>
    </ligand>
</feature>
<keyword evidence="5 6" id="KW-0949">S-adenosyl-L-methionine</keyword>
<dbReference type="GO" id="GO:0008168">
    <property type="term" value="F:methyltransferase activity"/>
    <property type="evidence" value="ECO:0007669"/>
    <property type="project" value="UniProtKB-KW"/>
</dbReference>
<evidence type="ECO:0000313" key="7">
    <source>
        <dbReference type="EMBL" id="MCA1855763.1"/>
    </source>
</evidence>
<keyword evidence="3 6" id="KW-0489">Methyltransferase</keyword>
<feature type="binding site" evidence="6">
    <location>
        <position position="87"/>
    </location>
    <ligand>
        <name>S-adenosyl-L-methionine</name>
        <dbReference type="ChEBI" id="CHEBI:59789"/>
    </ligand>
</feature>
<dbReference type="Gene3D" id="3.40.50.150">
    <property type="entry name" value="Vaccinia Virus protein VP39"/>
    <property type="match status" value="1"/>
</dbReference>
<organism evidence="7 8">
    <name type="scientific">Massilia hydrophila</name>
    <dbReference type="NCBI Taxonomy" id="3044279"/>
    <lineage>
        <taxon>Bacteria</taxon>
        <taxon>Pseudomonadati</taxon>
        <taxon>Pseudomonadota</taxon>
        <taxon>Betaproteobacteria</taxon>
        <taxon>Burkholderiales</taxon>
        <taxon>Oxalobacteraceae</taxon>
        <taxon>Telluria group</taxon>
        <taxon>Massilia</taxon>
    </lineage>
</organism>
<keyword evidence="8" id="KW-1185">Reference proteome</keyword>
<evidence type="ECO:0000256" key="4">
    <source>
        <dbReference type="ARBA" id="ARBA00022679"/>
    </source>
</evidence>
<feature type="binding site" evidence="6">
    <location>
        <begin position="133"/>
        <end position="134"/>
    </location>
    <ligand>
        <name>S-adenosyl-L-methionine</name>
        <dbReference type="ChEBI" id="CHEBI:59789"/>
    </ligand>
</feature>